<comment type="caution">
    <text evidence="2">The sequence shown here is derived from an EMBL/GenBank/DDBJ whole genome shotgun (WGS) entry which is preliminary data.</text>
</comment>
<dbReference type="Gene3D" id="1.10.260.40">
    <property type="entry name" value="lambda repressor-like DNA-binding domains"/>
    <property type="match status" value="1"/>
</dbReference>
<dbReference type="CDD" id="cd00093">
    <property type="entry name" value="HTH_XRE"/>
    <property type="match status" value="1"/>
</dbReference>
<dbReference type="Proteomes" id="UP000487268">
    <property type="component" value="Unassembled WGS sequence"/>
</dbReference>
<dbReference type="GO" id="GO:0003677">
    <property type="term" value="F:DNA binding"/>
    <property type="evidence" value="ECO:0007669"/>
    <property type="project" value="InterPro"/>
</dbReference>
<gene>
    <name evidence="2" type="ORF">ACRB68_57950</name>
</gene>
<dbReference type="SUPFAM" id="SSF47413">
    <property type="entry name" value="lambda repressor-like DNA-binding domains"/>
    <property type="match status" value="1"/>
</dbReference>
<dbReference type="AlphaFoldDB" id="A0A7K0C2P3"/>
<dbReference type="PROSITE" id="PS50943">
    <property type="entry name" value="HTH_CROC1"/>
    <property type="match status" value="1"/>
</dbReference>
<accession>A0A7K0C2P3</accession>
<dbReference type="InterPro" id="IPR010982">
    <property type="entry name" value="Lambda_DNA-bd_dom_sf"/>
</dbReference>
<reference evidence="2 3" key="1">
    <citation type="submission" date="2019-10" db="EMBL/GenBank/DDBJ databases">
        <title>Actinomadura rubteroloni sp. nov. and Actinomadura macrotermitis sp. nov., isolated from the gut of fungus growing-termite Macrotermes natalensis.</title>
        <authorList>
            <person name="Benndorf R."/>
            <person name="Martin K."/>
            <person name="Kuefner M."/>
            <person name="De Beer W."/>
            <person name="Kaster A.-K."/>
            <person name="Vollmers J."/>
            <person name="Poulsen M."/>
            <person name="Beemelmanns C."/>
        </authorList>
    </citation>
    <scope>NUCLEOTIDE SEQUENCE [LARGE SCALE GENOMIC DNA]</scope>
    <source>
        <strain evidence="2 3">RB68</strain>
    </source>
</reference>
<organism evidence="2 3">
    <name type="scientific">Actinomadura macrotermitis</name>
    <dbReference type="NCBI Taxonomy" id="2585200"/>
    <lineage>
        <taxon>Bacteria</taxon>
        <taxon>Bacillati</taxon>
        <taxon>Actinomycetota</taxon>
        <taxon>Actinomycetes</taxon>
        <taxon>Streptosporangiales</taxon>
        <taxon>Thermomonosporaceae</taxon>
        <taxon>Actinomadura</taxon>
    </lineage>
</organism>
<dbReference type="SMART" id="SM00530">
    <property type="entry name" value="HTH_XRE"/>
    <property type="match status" value="1"/>
</dbReference>
<dbReference type="OrthoDB" id="6401124at2"/>
<dbReference type="Pfam" id="PF13560">
    <property type="entry name" value="HTH_31"/>
    <property type="match status" value="1"/>
</dbReference>
<evidence type="ECO:0000313" key="3">
    <source>
        <dbReference type="Proteomes" id="UP000487268"/>
    </source>
</evidence>
<dbReference type="InterPro" id="IPR001387">
    <property type="entry name" value="Cro/C1-type_HTH"/>
</dbReference>
<evidence type="ECO:0000259" key="1">
    <source>
        <dbReference type="PROSITE" id="PS50943"/>
    </source>
</evidence>
<feature type="domain" description="HTH cro/C1-type" evidence="1">
    <location>
        <begin position="9"/>
        <end position="64"/>
    </location>
</feature>
<dbReference type="RefSeq" id="WP_153538119.1">
    <property type="nucleotide sequence ID" value="NZ_WEGH01000004.1"/>
</dbReference>
<keyword evidence="3" id="KW-1185">Reference proteome</keyword>
<evidence type="ECO:0000313" key="2">
    <source>
        <dbReference type="EMBL" id="MQY07693.1"/>
    </source>
</evidence>
<sequence length="67" mass="7066">MNESIGAAVRLRRRALGLTQAGLGERAGLTQSAVSRLEDGTRLPPLPALERVAHALGLRLRIGLDGP</sequence>
<dbReference type="EMBL" id="WEGH01000004">
    <property type="protein sequence ID" value="MQY07693.1"/>
    <property type="molecule type" value="Genomic_DNA"/>
</dbReference>
<protein>
    <recommendedName>
        <fullName evidence="1">HTH cro/C1-type domain-containing protein</fullName>
    </recommendedName>
</protein>
<name>A0A7K0C2P3_9ACTN</name>
<proteinExistence type="predicted"/>